<organism evidence="2 3">
    <name type="scientific">Streptomyces gibsoniae</name>
    <dbReference type="NCBI Taxonomy" id="3075529"/>
    <lineage>
        <taxon>Bacteria</taxon>
        <taxon>Bacillati</taxon>
        <taxon>Actinomycetota</taxon>
        <taxon>Actinomycetes</taxon>
        <taxon>Kitasatosporales</taxon>
        <taxon>Streptomycetaceae</taxon>
        <taxon>Streptomyces</taxon>
    </lineage>
</organism>
<dbReference type="Proteomes" id="UP001183809">
    <property type="component" value="Unassembled WGS sequence"/>
</dbReference>
<keyword evidence="3" id="KW-1185">Reference proteome</keyword>
<name>A0ABU2U7N5_9ACTN</name>
<reference evidence="3" key="1">
    <citation type="submission" date="2023-07" db="EMBL/GenBank/DDBJ databases">
        <title>30 novel species of actinomycetes from the DSMZ collection.</title>
        <authorList>
            <person name="Nouioui I."/>
        </authorList>
    </citation>
    <scope>NUCLEOTIDE SEQUENCE [LARGE SCALE GENOMIC DNA]</scope>
    <source>
        <strain evidence="3">DSM 41699</strain>
    </source>
</reference>
<gene>
    <name evidence="2" type="ORF">RM764_39560</name>
</gene>
<dbReference type="InterPro" id="IPR042070">
    <property type="entry name" value="PucR_C-HTH_sf"/>
</dbReference>
<dbReference type="EMBL" id="JAVREY010000090">
    <property type="protein sequence ID" value="MDT0469002.1"/>
    <property type="molecule type" value="Genomic_DNA"/>
</dbReference>
<evidence type="ECO:0000313" key="2">
    <source>
        <dbReference type="EMBL" id="MDT0469002.1"/>
    </source>
</evidence>
<dbReference type="RefSeq" id="WP_311700441.1">
    <property type="nucleotide sequence ID" value="NZ_JAVREY010000090.1"/>
</dbReference>
<accession>A0ABU2U7N5</accession>
<evidence type="ECO:0000313" key="3">
    <source>
        <dbReference type="Proteomes" id="UP001183809"/>
    </source>
</evidence>
<feature type="domain" description="PucR C-terminal helix-turn-helix" evidence="1">
    <location>
        <begin position="6"/>
        <end position="49"/>
    </location>
</feature>
<dbReference type="Pfam" id="PF13556">
    <property type="entry name" value="HTH_30"/>
    <property type="match status" value="1"/>
</dbReference>
<comment type="caution">
    <text evidence="2">The sequence shown here is derived from an EMBL/GenBank/DDBJ whole genome shotgun (WGS) entry which is preliminary data.</text>
</comment>
<sequence>MARPGTFIDARGSFTDAAVHRHVHKDTVHCRVRKAEGLLGHPPDRPAHIRRYRPRCPRRPVPRVTY</sequence>
<dbReference type="InterPro" id="IPR025736">
    <property type="entry name" value="PucR_C-HTH_dom"/>
</dbReference>
<evidence type="ECO:0000259" key="1">
    <source>
        <dbReference type="Pfam" id="PF13556"/>
    </source>
</evidence>
<dbReference type="Gene3D" id="1.10.10.2840">
    <property type="entry name" value="PucR C-terminal helix-turn-helix domain"/>
    <property type="match status" value="1"/>
</dbReference>
<proteinExistence type="predicted"/>
<protein>
    <submittedName>
        <fullName evidence="2">Helix-turn-helix domain-containing protein</fullName>
    </submittedName>
</protein>